<keyword evidence="1" id="KW-0732">Signal</keyword>
<comment type="caution">
    <text evidence="4">The sequence shown here is derived from an EMBL/GenBank/DDBJ whole genome shotgun (WGS) entry which is preliminary data.</text>
</comment>
<dbReference type="PROSITE" id="PS51257">
    <property type="entry name" value="PROKAR_LIPOPROTEIN"/>
    <property type="match status" value="1"/>
</dbReference>
<feature type="domain" description="Soluble ligand binding" evidence="3">
    <location>
        <begin position="129"/>
        <end position="180"/>
    </location>
</feature>
<feature type="domain" description="Polysaccharide export protein N-terminal" evidence="2">
    <location>
        <begin position="47"/>
        <end position="122"/>
    </location>
</feature>
<evidence type="ECO:0000313" key="4">
    <source>
        <dbReference type="EMBL" id="PTQ58272.1"/>
    </source>
</evidence>
<gene>
    <name evidence="4" type="ORF">C8J26_3872</name>
</gene>
<dbReference type="EMBL" id="QAOG01000009">
    <property type="protein sequence ID" value="PTQ58272.1"/>
    <property type="molecule type" value="Genomic_DNA"/>
</dbReference>
<keyword evidence="5" id="KW-1185">Reference proteome</keyword>
<accession>A0A2T5GG21</accession>
<protein>
    <submittedName>
        <fullName evidence="4">Polysaccharide export outer membrane protein</fullName>
    </submittedName>
</protein>
<dbReference type="Pfam" id="PF10531">
    <property type="entry name" value="SLBB"/>
    <property type="match status" value="1"/>
</dbReference>
<dbReference type="Proteomes" id="UP000244189">
    <property type="component" value="Unassembled WGS sequence"/>
</dbReference>
<dbReference type="PANTHER" id="PTHR33619">
    <property type="entry name" value="POLYSACCHARIDE EXPORT PROTEIN GFCE-RELATED"/>
    <property type="match status" value="1"/>
</dbReference>
<evidence type="ECO:0000313" key="5">
    <source>
        <dbReference type="Proteomes" id="UP000244189"/>
    </source>
</evidence>
<dbReference type="InterPro" id="IPR003715">
    <property type="entry name" value="Poly_export_N"/>
</dbReference>
<evidence type="ECO:0000256" key="1">
    <source>
        <dbReference type="ARBA" id="ARBA00022729"/>
    </source>
</evidence>
<dbReference type="RefSeq" id="WP_353449370.1">
    <property type="nucleotide sequence ID" value="NZ_JAPZPS010000007.1"/>
</dbReference>
<dbReference type="Gene3D" id="3.10.560.10">
    <property type="entry name" value="Outer membrane lipoprotein wza domain like"/>
    <property type="match status" value="1"/>
</dbReference>
<sequence length="232" mass="24614">MTKIGSTSRIIVIGLALLLAACASTRGGKISYDSSNFGAPDAPKVVAVDDTYKLAPLDTVSVTVFQVADLSRDYDIDQSGRITMPLVGRVDAVGLSTTELGTLIGRRLNEKYLQNPSVTVSLKSSASRVVTIDGSVRQPGIYPATGSLTLVQVIALARGTDDLANPRRVAIFRTIGGKRMAAAFDLTSIRRGEMKDPEVYPGDTVVVDGSGVKKTQRDLMQSLPLASIFLAL</sequence>
<dbReference type="InterPro" id="IPR049712">
    <property type="entry name" value="Poly_export"/>
</dbReference>
<dbReference type="PANTHER" id="PTHR33619:SF3">
    <property type="entry name" value="POLYSACCHARIDE EXPORT PROTEIN GFCE-RELATED"/>
    <property type="match status" value="1"/>
</dbReference>
<dbReference type="GO" id="GO:0015159">
    <property type="term" value="F:polysaccharide transmembrane transporter activity"/>
    <property type="evidence" value="ECO:0007669"/>
    <property type="project" value="InterPro"/>
</dbReference>
<proteinExistence type="predicted"/>
<evidence type="ECO:0000259" key="2">
    <source>
        <dbReference type="Pfam" id="PF02563"/>
    </source>
</evidence>
<reference evidence="4 5" key="1">
    <citation type="submission" date="2018-04" db="EMBL/GenBank/DDBJ databases">
        <title>Genomic Encyclopedia of Type Strains, Phase III (KMG-III): the genomes of soil and plant-associated and newly described type strains.</title>
        <authorList>
            <person name="Whitman W."/>
        </authorList>
    </citation>
    <scope>NUCLEOTIDE SEQUENCE [LARGE SCALE GENOMIC DNA]</scope>
    <source>
        <strain evidence="4 5">MA101b</strain>
    </source>
</reference>
<dbReference type="Pfam" id="PF02563">
    <property type="entry name" value="Poly_export"/>
    <property type="match status" value="1"/>
</dbReference>
<evidence type="ECO:0000259" key="3">
    <source>
        <dbReference type="Pfam" id="PF10531"/>
    </source>
</evidence>
<name>A0A2T5GG21_9SPHN</name>
<dbReference type="InterPro" id="IPR019554">
    <property type="entry name" value="Soluble_ligand-bd"/>
</dbReference>
<organism evidence="4 5">
    <name type="scientific">Sphingomonas aurantiaca</name>
    <dbReference type="NCBI Taxonomy" id="185949"/>
    <lineage>
        <taxon>Bacteria</taxon>
        <taxon>Pseudomonadati</taxon>
        <taxon>Pseudomonadota</taxon>
        <taxon>Alphaproteobacteria</taxon>
        <taxon>Sphingomonadales</taxon>
        <taxon>Sphingomonadaceae</taxon>
        <taxon>Sphingomonas</taxon>
    </lineage>
</organism>
<dbReference type="AlphaFoldDB" id="A0A2T5GG21"/>